<dbReference type="Proteomes" id="UP000320585">
    <property type="component" value="Chromosome"/>
</dbReference>
<dbReference type="EMBL" id="AP019697">
    <property type="protein sequence ID" value="BBK25782.1"/>
    <property type="molecule type" value="Genomic_DNA"/>
</dbReference>
<sequence length="133" mass="14306">MCRRKGTLSIILILLFSALLSASTALVFFLTRGSAAAVSHEEGLRSVYAAESGANWALSRLSSGAGGSTALTLEEGDRTILVRITDDGESGRIKVRSENEKGDHRRFLTIDFSSETVDGKRILTVEDISSVPF</sequence>
<keyword evidence="2" id="KW-1185">Reference proteome</keyword>
<gene>
    <name evidence="1" type="ORF">Dia5BBH33_17170</name>
</gene>
<organism evidence="1 2">
    <name type="scientific">Dialister hominis</name>
    <dbReference type="NCBI Taxonomy" id="2582419"/>
    <lineage>
        <taxon>Bacteria</taxon>
        <taxon>Bacillati</taxon>
        <taxon>Bacillota</taxon>
        <taxon>Negativicutes</taxon>
        <taxon>Veillonellales</taxon>
        <taxon>Veillonellaceae</taxon>
        <taxon>Dialister</taxon>
    </lineage>
</organism>
<name>A0A8D4UVL6_9FIRM</name>
<dbReference type="RefSeq" id="WP_143332801.1">
    <property type="nucleotide sequence ID" value="NZ_AP019697.1"/>
</dbReference>
<accession>A0A8D4UVL6</accession>
<evidence type="ECO:0000313" key="1">
    <source>
        <dbReference type="EMBL" id="BBK25782.1"/>
    </source>
</evidence>
<evidence type="ECO:0000313" key="2">
    <source>
        <dbReference type="Proteomes" id="UP000320585"/>
    </source>
</evidence>
<dbReference type="OrthoDB" id="1634657at2"/>
<proteinExistence type="predicted"/>
<dbReference type="AlphaFoldDB" id="A0A8D4UVL6"/>
<protein>
    <submittedName>
        <fullName evidence="1">Uncharacterized protein</fullName>
    </submittedName>
</protein>
<reference evidence="2" key="1">
    <citation type="submission" date="2019-05" db="EMBL/GenBank/DDBJ databases">
        <title>Complete genome sequencing of Dialister sp. strain 5BBH33.</title>
        <authorList>
            <person name="Sakamoto M."/>
            <person name="Murakami T."/>
            <person name="Mori H."/>
        </authorList>
    </citation>
    <scope>NUCLEOTIDE SEQUENCE [LARGE SCALE GENOMIC DNA]</scope>
    <source>
        <strain evidence="2">5BBH33</strain>
    </source>
</reference>
<dbReference type="GeneID" id="92716936"/>
<dbReference type="KEGG" id="dho:Dia5BBH33_17170"/>